<evidence type="ECO:0000256" key="5">
    <source>
        <dbReference type="ARBA" id="ARBA00022969"/>
    </source>
</evidence>
<dbReference type="InterPro" id="IPR003658">
    <property type="entry name" value="Anti-sigma_ant"/>
</dbReference>
<dbReference type="NCBIfam" id="TIGR00377">
    <property type="entry name" value="ant_ant_sig"/>
    <property type="match status" value="1"/>
</dbReference>
<dbReference type="STRING" id="1552.A7L45_11925"/>
<feature type="domain" description="STAS" evidence="7">
    <location>
        <begin position="1"/>
        <end position="111"/>
    </location>
</feature>
<evidence type="ECO:0000256" key="6">
    <source>
        <dbReference type="RuleBase" id="RU003749"/>
    </source>
</evidence>
<protein>
    <recommendedName>
        <fullName evidence="3 6">Anti-sigma F factor antagonist</fullName>
    </recommendedName>
    <alternativeName>
        <fullName evidence="6">Stage II sporulation protein</fullName>
    </alternativeName>
</protein>
<dbReference type="Gene3D" id="3.30.750.24">
    <property type="entry name" value="STAS domain"/>
    <property type="match status" value="1"/>
</dbReference>
<keyword evidence="9" id="KW-1185">Reference proteome</keyword>
<evidence type="ECO:0000313" key="9">
    <source>
        <dbReference type="Proteomes" id="UP000182569"/>
    </source>
</evidence>
<dbReference type="CDD" id="cd07043">
    <property type="entry name" value="STAS_anti-anti-sigma_factors"/>
    <property type="match status" value="1"/>
</dbReference>
<evidence type="ECO:0000313" key="8">
    <source>
        <dbReference type="EMBL" id="APC40736.1"/>
    </source>
</evidence>
<dbReference type="InterPro" id="IPR014237">
    <property type="entry name" value="Anti-sigma_F_ant"/>
</dbReference>
<dbReference type="NCBIfam" id="TIGR02886">
    <property type="entry name" value="spore_II_AA"/>
    <property type="match status" value="1"/>
</dbReference>
<evidence type="ECO:0000256" key="4">
    <source>
        <dbReference type="ARBA" id="ARBA00022553"/>
    </source>
</evidence>
<evidence type="ECO:0000259" key="7">
    <source>
        <dbReference type="PROSITE" id="PS50801"/>
    </source>
</evidence>
<dbReference type="InterPro" id="IPR002645">
    <property type="entry name" value="STAS_dom"/>
</dbReference>
<dbReference type="RefSeq" id="WP_071613026.1">
    <property type="nucleotide sequence ID" value="NZ_CP015756.1"/>
</dbReference>
<proteinExistence type="inferred from homology"/>
<keyword evidence="4" id="KW-0597">Phosphoprotein</keyword>
<dbReference type="KEGG" id="ceu:A7L45_11925"/>
<dbReference type="InterPro" id="IPR036513">
    <property type="entry name" value="STAS_dom_sf"/>
</dbReference>
<dbReference type="PANTHER" id="PTHR33495:SF2">
    <property type="entry name" value="ANTI-SIGMA FACTOR ANTAGONIST TM_1081-RELATED"/>
    <property type="match status" value="1"/>
</dbReference>
<dbReference type="AlphaFoldDB" id="A0A1J0GIE1"/>
<dbReference type="GO" id="GO:0043856">
    <property type="term" value="F:anti-sigma factor antagonist activity"/>
    <property type="evidence" value="ECO:0007669"/>
    <property type="project" value="InterPro"/>
</dbReference>
<dbReference type="PROSITE" id="PS50801">
    <property type="entry name" value="STAS"/>
    <property type="match status" value="1"/>
</dbReference>
<keyword evidence="5" id="KW-0749">Sporulation</keyword>
<dbReference type="GO" id="GO:0030435">
    <property type="term" value="P:sporulation resulting in formation of a cellular spore"/>
    <property type="evidence" value="ECO:0007669"/>
    <property type="project" value="UniProtKB-KW"/>
</dbReference>
<dbReference type="SUPFAM" id="SSF52091">
    <property type="entry name" value="SpoIIaa-like"/>
    <property type="match status" value="1"/>
</dbReference>
<sequence length="111" mass="12802">MHLNFENSEDKLIVYMSGELDHHSAEEVRNIIDDRLERDSYNKLIMDFGEVTFMDSSGIGVVIGRYKKLHTRNGKVCVTNIKSSVKRVFELSGMFKIIMLYDDVKQAVNNI</sequence>
<dbReference type="Pfam" id="PF01740">
    <property type="entry name" value="STAS"/>
    <property type="match status" value="1"/>
</dbReference>
<dbReference type="OrthoDB" id="9796601at2"/>
<organism evidence="8 9">
    <name type="scientific">Clostridium estertheticum subsp. estertheticum</name>
    <dbReference type="NCBI Taxonomy" id="1552"/>
    <lineage>
        <taxon>Bacteria</taxon>
        <taxon>Bacillati</taxon>
        <taxon>Bacillota</taxon>
        <taxon>Clostridia</taxon>
        <taxon>Eubacteriales</taxon>
        <taxon>Clostridiaceae</taxon>
        <taxon>Clostridium</taxon>
    </lineage>
</organism>
<accession>A0A1J0GIE1</accession>
<dbReference type="EMBL" id="CP015756">
    <property type="protein sequence ID" value="APC40736.1"/>
    <property type="molecule type" value="Genomic_DNA"/>
</dbReference>
<dbReference type="Proteomes" id="UP000182569">
    <property type="component" value="Chromosome"/>
</dbReference>
<comment type="function">
    <text evidence="1">In the phosphorylated form it could act as an anti-anti-sigma factor that counteracts SpoIIAB and thus releases sigma f from inhibition.</text>
</comment>
<dbReference type="GO" id="GO:0045152">
    <property type="term" value="F:antisigma factor binding"/>
    <property type="evidence" value="ECO:0007669"/>
    <property type="project" value="InterPro"/>
</dbReference>
<name>A0A1J0GIE1_9CLOT</name>
<evidence type="ECO:0000256" key="1">
    <source>
        <dbReference type="ARBA" id="ARBA00001976"/>
    </source>
</evidence>
<evidence type="ECO:0000256" key="2">
    <source>
        <dbReference type="ARBA" id="ARBA00009013"/>
    </source>
</evidence>
<gene>
    <name evidence="8" type="ORF">A7L45_11925</name>
</gene>
<reference evidence="9" key="1">
    <citation type="journal article" date="2016" name="Front. Microbiol.">
        <title>Complete Genome Sequence of Clostridium estertheticum DSM 8809, a Microbe Identified in Spoiled Vacuum Packed Beef.</title>
        <authorList>
            <person name="Yu Z."/>
            <person name="Gunn L."/>
            <person name="Brennan E."/>
            <person name="Reid R."/>
            <person name="Wall P.G."/>
            <person name="Gaora O.P."/>
            <person name="Hurley D."/>
            <person name="Bolton D."/>
            <person name="Fanning S."/>
        </authorList>
    </citation>
    <scope>NUCLEOTIDE SEQUENCE [LARGE SCALE GENOMIC DNA]</scope>
    <source>
        <strain evidence="9">DSM 8809</strain>
    </source>
</reference>
<evidence type="ECO:0000256" key="3">
    <source>
        <dbReference type="ARBA" id="ARBA00020784"/>
    </source>
</evidence>
<dbReference type="PANTHER" id="PTHR33495">
    <property type="entry name" value="ANTI-SIGMA FACTOR ANTAGONIST TM_1081-RELATED-RELATED"/>
    <property type="match status" value="1"/>
</dbReference>
<comment type="similarity">
    <text evidence="2 6">Belongs to the anti-sigma-factor antagonist family.</text>
</comment>